<feature type="domain" description="Cytochrome c" evidence="7">
    <location>
        <begin position="268"/>
        <end position="356"/>
    </location>
</feature>
<evidence type="ECO:0000256" key="6">
    <source>
        <dbReference type="PROSITE-ProRule" id="PRU00433"/>
    </source>
</evidence>
<evidence type="ECO:0000259" key="7">
    <source>
        <dbReference type="PROSITE" id="PS51007"/>
    </source>
</evidence>
<keyword evidence="5 6" id="KW-0408">Iron</keyword>
<keyword evidence="3 6" id="KW-0479">Metal-binding</keyword>
<dbReference type="PANTHER" id="PTHR33751">
    <property type="entry name" value="CBB3-TYPE CYTOCHROME C OXIDASE SUBUNIT FIXP"/>
    <property type="match status" value="1"/>
</dbReference>
<comment type="caution">
    <text evidence="8">The sequence shown here is derived from an EMBL/GenBank/DDBJ whole genome shotgun (WGS) entry which is preliminary data.</text>
</comment>
<keyword evidence="9" id="KW-1185">Reference proteome</keyword>
<protein>
    <submittedName>
        <fullName evidence="8">C-type cytochrome</fullName>
    </submittedName>
</protein>
<evidence type="ECO:0000256" key="2">
    <source>
        <dbReference type="ARBA" id="ARBA00022617"/>
    </source>
</evidence>
<evidence type="ECO:0000313" key="8">
    <source>
        <dbReference type="EMBL" id="MBC9978524.1"/>
    </source>
</evidence>
<dbReference type="PANTHER" id="PTHR33751:SF9">
    <property type="entry name" value="CYTOCHROME C4"/>
    <property type="match status" value="1"/>
</dbReference>
<reference evidence="8 9" key="1">
    <citation type="journal article" date="2020" name="Arch. Microbiol.">
        <title>Bradyrhizobium campsiandrae sp. nov., a nitrogen-fixing bacterial strain isolated from a native leguminous tree from the Amazon adapted to flooded conditions.</title>
        <authorList>
            <person name="Cabral Michel D."/>
            <person name="Martins da Costa E."/>
            <person name="Azarias Guimaraes A."/>
            <person name="Soares de Carvalho T."/>
            <person name="Santos de Castro Caputo P."/>
            <person name="Willems A."/>
            <person name="de Souza Moreira F.M."/>
        </authorList>
    </citation>
    <scope>NUCLEOTIDE SEQUENCE [LARGE SCALE GENOMIC DNA]</scope>
    <source>
        <strain evidence="9">INPA 384B</strain>
    </source>
</reference>
<evidence type="ECO:0000256" key="3">
    <source>
        <dbReference type="ARBA" id="ARBA00022723"/>
    </source>
</evidence>
<evidence type="ECO:0000256" key="4">
    <source>
        <dbReference type="ARBA" id="ARBA00022982"/>
    </source>
</evidence>
<dbReference type="InterPro" id="IPR036909">
    <property type="entry name" value="Cyt_c-like_dom_sf"/>
</dbReference>
<name>A0ABR7U526_9BRAD</name>
<organism evidence="8 9">
    <name type="scientific">Bradyrhizobium campsiandrae</name>
    <dbReference type="NCBI Taxonomy" id="1729892"/>
    <lineage>
        <taxon>Bacteria</taxon>
        <taxon>Pseudomonadati</taxon>
        <taxon>Pseudomonadota</taxon>
        <taxon>Alphaproteobacteria</taxon>
        <taxon>Hyphomicrobiales</taxon>
        <taxon>Nitrobacteraceae</taxon>
        <taxon>Bradyrhizobium</taxon>
    </lineage>
</organism>
<dbReference type="EMBL" id="JAATTO010000011">
    <property type="protein sequence ID" value="MBC9978524.1"/>
    <property type="molecule type" value="Genomic_DNA"/>
</dbReference>
<evidence type="ECO:0000256" key="5">
    <source>
        <dbReference type="ARBA" id="ARBA00023004"/>
    </source>
</evidence>
<keyword evidence="4" id="KW-0249">Electron transport</keyword>
<dbReference type="Proteomes" id="UP000639516">
    <property type="component" value="Unassembled WGS sequence"/>
</dbReference>
<keyword evidence="1" id="KW-0813">Transport</keyword>
<gene>
    <name evidence="8" type="ORF">HA482_09875</name>
</gene>
<dbReference type="InterPro" id="IPR009056">
    <property type="entry name" value="Cyt_c-like_dom"/>
</dbReference>
<dbReference type="Gene3D" id="1.10.760.10">
    <property type="entry name" value="Cytochrome c-like domain"/>
    <property type="match status" value="2"/>
</dbReference>
<dbReference type="InterPro" id="IPR050597">
    <property type="entry name" value="Cytochrome_c_Oxidase_Subunit"/>
</dbReference>
<dbReference type="SUPFAM" id="SSF46626">
    <property type="entry name" value="Cytochrome c"/>
    <property type="match status" value="2"/>
</dbReference>
<evidence type="ECO:0000313" key="9">
    <source>
        <dbReference type="Proteomes" id="UP000639516"/>
    </source>
</evidence>
<proteinExistence type="predicted"/>
<keyword evidence="2 6" id="KW-0349">Heme</keyword>
<sequence>MGSIGVWIVRLAEERQRREEAILIFPGRISLRALTLIAIAFAASSDGFAQDGVGSSHPPASDGLPAWAFLWDPTVQVPPPTDTPNMLPGSTAAFSWKQARDLFAALDWHPDAHPAMPDIVANGRKPDIRACGSCHRVEGTGGPENASLAGLPVDYFVQQIADFKSGARTMSGPQRISTQVMMASVRSMTDADISAAADYFSALKRKRVIKVVETDMIPKTGPSRLFYVRSPEGGLEPLGRRIVEMPDDVVQFELRDSRATFTAYVPLGSLAKGEALAKTGGSGVTAACGLCHGPDLKGVDTVPGIAGRSPTYIMRQLYEFQHGSRAGAASALMKPTVEKLSQDDMIALAAYVSSLDP</sequence>
<evidence type="ECO:0000256" key="1">
    <source>
        <dbReference type="ARBA" id="ARBA00022448"/>
    </source>
</evidence>
<feature type="domain" description="Cytochrome c" evidence="7">
    <location>
        <begin position="118"/>
        <end position="204"/>
    </location>
</feature>
<accession>A0ABR7U526</accession>
<dbReference type="Pfam" id="PF00034">
    <property type="entry name" value="Cytochrom_C"/>
    <property type="match status" value="2"/>
</dbReference>
<dbReference type="PROSITE" id="PS51007">
    <property type="entry name" value="CYTC"/>
    <property type="match status" value="2"/>
</dbReference>